<dbReference type="Proteomes" id="UP001148662">
    <property type="component" value="Unassembled WGS sequence"/>
</dbReference>
<sequence length="260" mass="30183">MSLFNMMTSFPFDHLAPAGRPVFTGDHAFALPSVGDLLAGVPAHGLAITRSSSERDYSSRNGVVTVDEPFQILGPRRDFIIPRKSQMQDIYQEPPFQLVEVPRIHYVPKYLECYTNHLVEFTSHGIQGVPLSSLNSLDESSDRGTLARFKDTHVRYRLCWPGYRVREQKRRIREETRYYKCEHLAMQVLELMEWYFENREENELWDKTGSYRAWRLGPDGITLDDIFLLGLDLVSPQAVVQPIFAVRNEINVDRLQEYQL</sequence>
<proteinExistence type="predicted"/>
<evidence type="ECO:0000313" key="1">
    <source>
        <dbReference type="EMBL" id="KAJ3551641.1"/>
    </source>
</evidence>
<accession>A0ACC1T2I0</accession>
<evidence type="ECO:0000313" key="2">
    <source>
        <dbReference type="Proteomes" id="UP001148662"/>
    </source>
</evidence>
<keyword evidence="2" id="KW-1185">Reference proteome</keyword>
<dbReference type="EMBL" id="JANHOG010000773">
    <property type="protein sequence ID" value="KAJ3551641.1"/>
    <property type="molecule type" value="Genomic_DNA"/>
</dbReference>
<reference evidence="1" key="1">
    <citation type="submission" date="2022-07" db="EMBL/GenBank/DDBJ databases">
        <title>Genome Sequence of Phlebia brevispora.</title>
        <authorList>
            <person name="Buettner E."/>
        </authorList>
    </citation>
    <scope>NUCLEOTIDE SEQUENCE</scope>
    <source>
        <strain evidence="1">MPL23</strain>
    </source>
</reference>
<organism evidence="1 2">
    <name type="scientific">Phlebia brevispora</name>
    <dbReference type="NCBI Taxonomy" id="194682"/>
    <lineage>
        <taxon>Eukaryota</taxon>
        <taxon>Fungi</taxon>
        <taxon>Dikarya</taxon>
        <taxon>Basidiomycota</taxon>
        <taxon>Agaricomycotina</taxon>
        <taxon>Agaricomycetes</taxon>
        <taxon>Polyporales</taxon>
        <taxon>Meruliaceae</taxon>
        <taxon>Phlebia</taxon>
    </lineage>
</organism>
<name>A0ACC1T2I0_9APHY</name>
<comment type="caution">
    <text evidence="1">The sequence shown here is derived from an EMBL/GenBank/DDBJ whole genome shotgun (WGS) entry which is preliminary data.</text>
</comment>
<protein>
    <submittedName>
        <fullName evidence="1">Uncharacterized protein</fullName>
    </submittedName>
</protein>
<gene>
    <name evidence="1" type="ORF">NM688_g4585</name>
</gene>